<keyword evidence="3" id="KW-0560">Oxidoreductase</keyword>
<dbReference type="Proteomes" id="UP000199423">
    <property type="component" value="Unassembled WGS sequence"/>
</dbReference>
<accession>A0A1I7MTT6</accession>
<proteinExistence type="inferred from homology"/>
<name>A0A1I7MTT6_9HYPH</name>
<dbReference type="SUPFAM" id="SSF56796">
    <property type="entry name" value="Dehydroquinate synthase-like"/>
    <property type="match status" value="1"/>
</dbReference>
<evidence type="ECO:0000313" key="12">
    <source>
        <dbReference type="Proteomes" id="UP000199423"/>
    </source>
</evidence>
<dbReference type="InterPro" id="IPR001670">
    <property type="entry name" value="ADH_Fe/GldA"/>
</dbReference>
<evidence type="ECO:0000256" key="5">
    <source>
        <dbReference type="ARBA" id="ARBA00049164"/>
    </source>
</evidence>
<reference evidence="12" key="1">
    <citation type="submission" date="2016-10" db="EMBL/GenBank/DDBJ databases">
        <authorList>
            <person name="Varghese N."/>
            <person name="Submissions S."/>
        </authorList>
    </citation>
    <scope>NUCLEOTIDE SEQUENCE [LARGE SCALE GENOMIC DNA]</scope>
    <source>
        <strain evidence="12">DSM 1565</strain>
    </source>
</reference>
<feature type="domain" description="Alcohol dehydrogenase iron-type/glycerol dehydrogenase GldA" evidence="9">
    <location>
        <begin position="11"/>
        <end position="184"/>
    </location>
</feature>
<evidence type="ECO:0000256" key="7">
    <source>
        <dbReference type="ARBA" id="ARBA00074848"/>
    </source>
</evidence>
<dbReference type="InterPro" id="IPR018211">
    <property type="entry name" value="ADH_Fe_CS"/>
</dbReference>
<evidence type="ECO:0000259" key="10">
    <source>
        <dbReference type="Pfam" id="PF25137"/>
    </source>
</evidence>
<dbReference type="Gene3D" id="1.20.1090.10">
    <property type="entry name" value="Dehydroquinate synthase-like - alpha domain"/>
    <property type="match status" value="1"/>
</dbReference>
<dbReference type="Pfam" id="PF25137">
    <property type="entry name" value="ADH_Fe_C"/>
    <property type="match status" value="1"/>
</dbReference>
<evidence type="ECO:0000256" key="6">
    <source>
        <dbReference type="ARBA" id="ARBA00049243"/>
    </source>
</evidence>
<evidence type="ECO:0000313" key="11">
    <source>
        <dbReference type="EMBL" id="SFV25813.1"/>
    </source>
</evidence>
<dbReference type="STRING" id="51670.SAMN04488557_0156"/>
<keyword evidence="4" id="KW-0520">NAD</keyword>
<evidence type="ECO:0000256" key="1">
    <source>
        <dbReference type="ARBA" id="ARBA00001962"/>
    </source>
</evidence>
<dbReference type="InterPro" id="IPR056798">
    <property type="entry name" value="ADH_Fe_C"/>
</dbReference>
<dbReference type="PROSITE" id="PS00060">
    <property type="entry name" value="ADH_IRON_2"/>
    <property type="match status" value="1"/>
</dbReference>
<dbReference type="InterPro" id="IPR039697">
    <property type="entry name" value="Alcohol_dehydrogenase_Fe"/>
</dbReference>
<dbReference type="AlphaFoldDB" id="A0A1I7MTT6"/>
<protein>
    <recommendedName>
        <fullName evidence="7">Alcohol dehydrogenase 2</fullName>
    </recommendedName>
    <alternativeName>
        <fullName evidence="8">Alcohol dehydrogenase II</fullName>
    </alternativeName>
</protein>
<evidence type="ECO:0000256" key="2">
    <source>
        <dbReference type="ARBA" id="ARBA00007358"/>
    </source>
</evidence>
<dbReference type="Pfam" id="PF00465">
    <property type="entry name" value="Fe-ADH"/>
    <property type="match status" value="1"/>
</dbReference>
<dbReference type="FunFam" id="1.20.1090.10:FF:000001">
    <property type="entry name" value="Aldehyde-alcohol dehydrogenase"/>
    <property type="match status" value="1"/>
</dbReference>
<comment type="cofactor">
    <cofactor evidence="1">
        <name>Fe cation</name>
        <dbReference type="ChEBI" id="CHEBI:24875"/>
    </cofactor>
</comment>
<dbReference type="Gene3D" id="3.40.50.1970">
    <property type="match status" value="1"/>
</dbReference>
<feature type="domain" description="Fe-containing alcohol dehydrogenase-like C-terminal" evidence="10">
    <location>
        <begin position="195"/>
        <end position="386"/>
    </location>
</feature>
<dbReference type="PANTHER" id="PTHR11496">
    <property type="entry name" value="ALCOHOL DEHYDROGENASE"/>
    <property type="match status" value="1"/>
</dbReference>
<dbReference type="PANTHER" id="PTHR11496:SF102">
    <property type="entry name" value="ALCOHOL DEHYDROGENASE 4"/>
    <property type="match status" value="1"/>
</dbReference>
<dbReference type="GO" id="GO:0046872">
    <property type="term" value="F:metal ion binding"/>
    <property type="evidence" value="ECO:0007669"/>
    <property type="project" value="InterPro"/>
</dbReference>
<comment type="similarity">
    <text evidence="2">Belongs to the iron-containing alcohol dehydrogenase family.</text>
</comment>
<sequence length="397" mass="41622">MIIANANWSYPTKVWFGPGRISDLATACKEIGMSRPFFVVDPGLTNLPMVVSALALLEAAGIKASVFDALQGNPTSINLTDGVVAYRQGEHDGVIAFGGGSALDVGKTVALMIGQSRSVWDFEDIGDNWRRASTEAIAPIIAIPTTAGTGSEVGRATVITDADNHVKKIIFHPAMMPRIAILDPELTVGLPPLLTAGTGMDALSHAIEAFCAPSYHPMADAIAMESARLVKDYLPRAVRAGDDIEARGQMLTAAAMAATAFQKGLGAVHSVSHPIGAIYGVHHGLTNGVVMPYVIAFNAPAIGEKMQRLAAYVGLTNGKSSGGSAVRAINDWILELRSEIGIPATIADLGVEQDKFSDIARLAVIDPTAGTNPVPLTVENVQELLGEMHSGTVRQVA</sequence>
<organism evidence="11 12">
    <name type="scientific">Hyphomicrobium facile</name>
    <dbReference type="NCBI Taxonomy" id="51670"/>
    <lineage>
        <taxon>Bacteria</taxon>
        <taxon>Pseudomonadati</taxon>
        <taxon>Pseudomonadota</taxon>
        <taxon>Alphaproteobacteria</taxon>
        <taxon>Hyphomicrobiales</taxon>
        <taxon>Hyphomicrobiaceae</taxon>
        <taxon>Hyphomicrobium</taxon>
    </lineage>
</organism>
<dbReference type="GO" id="GO:0004022">
    <property type="term" value="F:alcohol dehydrogenase (NAD+) activity"/>
    <property type="evidence" value="ECO:0007669"/>
    <property type="project" value="UniProtKB-EC"/>
</dbReference>
<evidence type="ECO:0000259" key="9">
    <source>
        <dbReference type="Pfam" id="PF00465"/>
    </source>
</evidence>
<dbReference type="CDD" id="cd14861">
    <property type="entry name" value="Fe-ADH-like"/>
    <property type="match status" value="1"/>
</dbReference>
<evidence type="ECO:0000256" key="4">
    <source>
        <dbReference type="ARBA" id="ARBA00023027"/>
    </source>
</evidence>
<dbReference type="EMBL" id="FPCH01000001">
    <property type="protein sequence ID" value="SFV25813.1"/>
    <property type="molecule type" value="Genomic_DNA"/>
</dbReference>
<gene>
    <name evidence="11" type="ORF">SAMN04488557_0156</name>
</gene>
<dbReference type="PROSITE" id="PS00913">
    <property type="entry name" value="ADH_IRON_1"/>
    <property type="match status" value="1"/>
</dbReference>
<comment type="catalytic activity">
    <reaction evidence="6">
        <text>a primary alcohol + NAD(+) = an aldehyde + NADH + H(+)</text>
        <dbReference type="Rhea" id="RHEA:10736"/>
        <dbReference type="ChEBI" id="CHEBI:15378"/>
        <dbReference type="ChEBI" id="CHEBI:15734"/>
        <dbReference type="ChEBI" id="CHEBI:17478"/>
        <dbReference type="ChEBI" id="CHEBI:57540"/>
        <dbReference type="ChEBI" id="CHEBI:57945"/>
        <dbReference type="EC" id="1.1.1.1"/>
    </reaction>
</comment>
<evidence type="ECO:0000256" key="8">
    <source>
        <dbReference type="ARBA" id="ARBA00076680"/>
    </source>
</evidence>
<keyword evidence="12" id="KW-1185">Reference proteome</keyword>
<dbReference type="FunFam" id="3.40.50.1970:FF:000003">
    <property type="entry name" value="Alcohol dehydrogenase, iron-containing"/>
    <property type="match status" value="1"/>
</dbReference>
<evidence type="ECO:0000256" key="3">
    <source>
        <dbReference type="ARBA" id="ARBA00023002"/>
    </source>
</evidence>
<dbReference type="RefSeq" id="WP_177228005.1">
    <property type="nucleotide sequence ID" value="NZ_FPCH01000001.1"/>
</dbReference>
<comment type="catalytic activity">
    <reaction evidence="5">
        <text>a secondary alcohol + NAD(+) = a ketone + NADH + H(+)</text>
        <dbReference type="Rhea" id="RHEA:10740"/>
        <dbReference type="ChEBI" id="CHEBI:15378"/>
        <dbReference type="ChEBI" id="CHEBI:17087"/>
        <dbReference type="ChEBI" id="CHEBI:35681"/>
        <dbReference type="ChEBI" id="CHEBI:57540"/>
        <dbReference type="ChEBI" id="CHEBI:57945"/>
        <dbReference type="EC" id="1.1.1.1"/>
    </reaction>
</comment>